<keyword evidence="5 6" id="KW-0472">Membrane</keyword>
<evidence type="ECO:0000256" key="3">
    <source>
        <dbReference type="ARBA" id="ARBA00022692"/>
    </source>
</evidence>
<dbReference type="GO" id="GO:0022857">
    <property type="term" value="F:transmembrane transporter activity"/>
    <property type="evidence" value="ECO:0007669"/>
    <property type="project" value="InterPro"/>
</dbReference>
<sequence length="737" mass="79398">MSQLIRNSRVLFGILLVSLSLFMIIVVGYAQTLKSYQTQTREAIQAQAEVAKLNIEQILSSGVPLHDIAGLNTLLSPIADTDPSVVDLRLTSGETELYRYTNSVIEGNLITIPLNNKFSRVGALEILLSDAPIKSKVDNSFSVMLWVALILLALFIWSVALNQSGSRYLKSFSVVFLTMTLLVVGLVTVLLKQSLENKADAMADIIGHRLAPVMQAEISPLLVSGVDDMLADFIHSNEEIASLTVMVRGEQVAQSLDNDGLQWASQFASYESVDAHNNAIRIAFHPEVLLEQLLHVLKSFGILFGGCAFVCFAFVKLLSREEKAIQPEDVLDKIKPLMLMTVLMEALMAPILPEFIEQAALAAGYSEASASIFFSLYFLGFTLTLLPASKLTAFVDNKRILTYGIVLSAVGSLALVMSDHFATLLAARFVSGIGQAAVFIAVQQYILTYSGTHNKTQATGIIVFCFNAGFIAGAAFGALLVDMMSVNGIFMLSALIGLGMFLFAQWLPSIQSQASVVEGESRTKVVIDAARELSRESKRFLTHGSFVRTLLFVGIPAKMLLTGVVFFAVPLLLSQQMIASESIGQVLMAYAIAVLFISGKAAPMIDRRGSAKLSLSLGGLLTAVALVLLGWGLDGESSYTVAFATIGMLVLGCAHGLINAPVVTHIVNHVSSDEESSAAATYRFLERFGHVSGAILVGGLFAVVGIQSTFIALAIFFVVAALLTHFLDSEKLMEVKL</sequence>
<dbReference type="InterPro" id="IPR020846">
    <property type="entry name" value="MFS_dom"/>
</dbReference>
<dbReference type="PANTHER" id="PTHR43124">
    <property type="entry name" value="PURINE EFFLUX PUMP PBUE"/>
    <property type="match status" value="1"/>
</dbReference>
<evidence type="ECO:0000256" key="1">
    <source>
        <dbReference type="ARBA" id="ARBA00004651"/>
    </source>
</evidence>
<dbReference type="Proteomes" id="UP000071641">
    <property type="component" value="Unassembled WGS sequence"/>
</dbReference>
<evidence type="ECO:0000256" key="6">
    <source>
        <dbReference type="SAM" id="Phobius"/>
    </source>
</evidence>
<feature type="transmembrane region" description="Helical" evidence="6">
    <location>
        <begin position="400"/>
        <end position="418"/>
    </location>
</feature>
<dbReference type="AlphaFoldDB" id="A0A128EUM0"/>
<dbReference type="EMBL" id="FIZX01000001">
    <property type="protein sequence ID" value="CZF78282.1"/>
    <property type="molecule type" value="Genomic_DNA"/>
</dbReference>
<comment type="subcellular location">
    <subcellularLocation>
        <location evidence="1">Cell membrane</location>
        <topology evidence="1">Multi-pass membrane protein</topology>
    </subcellularLocation>
</comment>
<dbReference type="InterPro" id="IPR011701">
    <property type="entry name" value="MFS"/>
</dbReference>
<keyword evidence="9" id="KW-1185">Reference proteome</keyword>
<feature type="transmembrane region" description="Helical" evidence="6">
    <location>
        <begin position="172"/>
        <end position="191"/>
    </location>
</feature>
<evidence type="ECO:0000256" key="5">
    <source>
        <dbReference type="ARBA" id="ARBA00023136"/>
    </source>
</evidence>
<evidence type="ECO:0000256" key="4">
    <source>
        <dbReference type="ARBA" id="ARBA00022989"/>
    </source>
</evidence>
<feature type="transmembrane region" description="Helical" evidence="6">
    <location>
        <begin position="424"/>
        <end position="446"/>
    </location>
</feature>
<protein>
    <submittedName>
        <fullName evidence="8">Putative MFS family transporter protein</fullName>
    </submittedName>
</protein>
<gene>
    <name evidence="8" type="ORF">GCE9029_00744</name>
</gene>
<feature type="transmembrane region" description="Helical" evidence="6">
    <location>
        <begin position="141"/>
        <end position="160"/>
    </location>
</feature>
<feature type="transmembrane region" description="Helical" evidence="6">
    <location>
        <begin position="684"/>
        <end position="704"/>
    </location>
</feature>
<feature type="domain" description="Major facilitator superfamily (MFS) profile" evidence="7">
    <location>
        <begin position="330"/>
        <end position="732"/>
    </location>
</feature>
<feature type="transmembrane region" description="Helical" evidence="6">
    <location>
        <begin position="368"/>
        <end position="388"/>
    </location>
</feature>
<accession>A0A128EUM0</accession>
<organism evidence="8 9">
    <name type="scientific">Grimontia celer</name>
    <dbReference type="NCBI Taxonomy" id="1796497"/>
    <lineage>
        <taxon>Bacteria</taxon>
        <taxon>Pseudomonadati</taxon>
        <taxon>Pseudomonadota</taxon>
        <taxon>Gammaproteobacteria</taxon>
        <taxon>Vibrionales</taxon>
        <taxon>Vibrionaceae</taxon>
        <taxon>Grimontia</taxon>
    </lineage>
</organism>
<dbReference type="PROSITE" id="PS50850">
    <property type="entry name" value="MFS"/>
    <property type="match status" value="1"/>
</dbReference>
<feature type="transmembrane region" description="Helical" evidence="6">
    <location>
        <begin position="613"/>
        <end position="633"/>
    </location>
</feature>
<proteinExistence type="predicted"/>
<keyword evidence="2" id="KW-1003">Cell membrane</keyword>
<feature type="transmembrane region" description="Helical" evidence="6">
    <location>
        <begin position="296"/>
        <end position="315"/>
    </location>
</feature>
<dbReference type="GO" id="GO:0005886">
    <property type="term" value="C:plasma membrane"/>
    <property type="evidence" value="ECO:0007669"/>
    <property type="project" value="UniProtKB-SubCell"/>
</dbReference>
<feature type="transmembrane region" description="Helical" evidence="6">
    <location>
        <begin position="583"/>
        <end position="601"/>
    </location>
</feature>
<dbReference type="PANTHER" id="PTHR43124:SF3">
    <property type="entry name" value="CHLORAMPHENICOL EFFLUX PUMP RV0191"/>
    <property type="match status" value="1"/>
</dbReference>
<feature type="transmembrane region" description="Helical" evidence="6">
    <location>
        <begin position="545"/>
        <end position="571"/>
    </location>
</feature>
<evidence type="ECO:0000313" key="8">
    <source>
        <dbReference type="EMBL" id="CZF78282.1"/>
    </source>
</evidence>
<feature type="transmembrane region" description="Helical" evidence="6">
    <location>
        <begin position="336"/>
        <end position="356"/>
    </location>
</feature>
<dbReference type="RefSeq" id="WP_062661080.1">
    <property type="nucleotide sequence ID" value="NZ_FIZX01000001.1"/>
</dbReference>
<dbReference type="SUPFAM" id="SSF103473">
    <property type="entry name" value="MFS general substrate transporter"/>
    <property type="match status" value="1"/>
</dbReference>
<dbReference type="InterPro" id="IPR036259">
    <property type="entry name" value="MFS_trans_sf"/>
</dbReference>
<evidence type="ECO:0000256" key="2">
    <source>
        <dbReference type="ARBA" id="ARBA00022475"/>
    </source>
</evidence>
<dbReference type="OrthoDB" id="8455980at2"/>
<evidence type="ECO:0000259" key="7">
    <source>
        <dbReference type="PROSITE" id="PS50850"/>
    </source>
</evidence>
<dbReference type="Pfam" id="PF07690">
    <property type="entry name" value="MFS_1"/>
    <property type="match status" value="1"/>
</dbReference>
<reference evidence="9" key="1">
    <citation type="submission" date="2016-02" db="EMBL/GenBank/DDBJ databases">
        <authorList>
            <person name="Rodrigo-Torres Lidia"/>
            <person name="Arahal R.David."/>
        </authorList>
    </citation>
    <scope>NUCLEOTIDE SEQUENCE [LARGE SCALE GENOMIC DNA]</scope>
    <source>
        <strain evidence="9">CECT 9029</strain>
    </source>
</reference>
<keyword evidence="3 6" id="KW-0812">Transmembrane</keyword>
<feature type="transmembrane region" description="Helical" evidence="6">
    <location>
        <begin position="710"/>
        <end position="727"/>
    </location>
</feature>
<dbReference type="InterPro" id="IPR050189">
    <property type="entry name" value="MFS_Efflux_Transporters"/>
</dbReference>
<feature type="transmembrane region" description="Helical" evidence="6">
    <location>
        <begin position="639"/>
        <end position="663"/>
    </location>
</feature>
<feature type="transmembrane region" description="Helical" evidence="6">
    <location>
        <begin position="458"/>
        <end position="480"/>
    </location>
</feature>
<evidence type="ECO:0000313" key="9">
    <source>
        <dbReference type="Proteomes" id="UP000071641"/>
    </source>
</evidence>
<feature type="transmembrane region" description="Helical" evidence="6">
    <location>
        <begin position="486"/>
        <end position="504"/>
    </location>
</feature>
<dbReference type="STRING" id="1796497.GCE9029_00744"/>
<name>A0A128EUM0_9GAMM</name>
<keyword evidence="4 6" id="KW-1133">Transmembrane helix</keyword>
<dbReference type="Gene3D" id="1.20.1250.20">
    <property type="entry name" value="MFS general substrate transporter like domains"/>
    <property type="match status" value="1"/>
</dbReference>